<dbReference type="GO" id="GO:0005886">
    <property type="term" value="C:plasma membrane"/>
    <property type="evidence" value="ECO:0007669"/>
    <property type="project" value="UniProtKB-SubCell"/>
</dbReference>
<comment type="subcellular location">
    <subcellularLocation>
        <location evidence="1">Cell membrane</location>
        <topology evidence="1">Multi-pass membrane protein</topology>
    </subcellularLocation>
</comment>
<evidence type="ECO:0000256" key="4">
    <source>
        <dbReference type="ARBA" id="ARBA00022692"/>
    </source>
</evidence>
<feature type="transmembrane region" description="Helical" evidence="7">
    <location>
        <begin position="27"/>
        <end position="45"/>
    </location>
</feature>
<dbReference type="PANTHER" id="PTHR34584:SF1">
    <property type="entry name" value="NA(+)_H(+) ANTIPORTER SUBUNIT E1"/>
    <property type="match status" value="1"/>
</dbReference>
<evidence type="ECO:0000256" key="6">
    <source>
        <dbReference type="ARBA" id="ARBA00023136"/>
    </source>
</evidence>
<protein>
    <submittedName>
        <fullName evidence="8">Cation transporter</fullName>
    </submittedName>
</protein>
<sequence>MPYITFIIISLTVFWLLLSGFWDNGLLLALGAVSVALVGYLTWQIERQHPTMLSTRILLLLPVFLVWLIGEIIKANIDVLKRIWFSGRYPVEPIMKSLPMSQKGALGKTIYANAITLTPGTVSVDVVGDRVLVHAVSAEGIAGLEEGEMDRRVTALEGKTT</sequence>
<proteinExistence type="inferred from homology"/>
<evidence type="ECO:0000256" key="5">
    <source>
        <dbReference type="ARBA" id="ARBA00022989"/>
    </source>
</evidence>
<dbReference type="Pfam" id="PF01899">
    <property type="entry name" value="MNHE"/>
    <property type="match status" value="1"/>
</dbReference>
<evidence type="ECO:0000256" key="1">
    <source>
        <dbReference type="ARBA" id="ARBA00004651"/>
    </source>
</evidence>
<dbReference type="GO" id="GO:0008324">
    <property type="term" value="F:monoatomic cation transmembrane transporter activity"/>
    <property type="evidence" value="ECO:0007669"/>
    <property type="project" value="InterPro"/>
</dbReference>
<comment type="similarity">
    <text evidence="2">Belongs to the CPA3 antiporters (TC 2.A.63) subunit E family.</text>
</comment>
<dbReference type="AlphaFoldDB" id="A0A6S6S6Z5"/>
<keyword evidence="5 7" id="KW-1133">Transmembrane helix</keyword>
<reference evidence="8" key="1">
    <citation type="submission" date="2020-01" db="EMBL/GenBank/DDBJ databases">
        <authorList>
            <person name="Meier V. D."/>
            <person name="Meier V D."/>
        </authorList>
    </citation>
    <scope>NUCLEOTIDE SEQUENCE</scope>
    <source>
        <strain evidence="8">HLG_WM_MAG_07</strain>
    </source>
</reference>
<name>A0A6S6S6Z5_9GAMM</name>
<evidence type="ECO:0000256" key="7">
    <source>
        <dbReference type="SAM" id="Phobius"/>
    </source>
</evidence>
<feature type="transmembrane region" description="Helical" evidence="7">
    <location>
        <begin position="6"/>
        <end position="22"/>
    </location>
</feature>
<keyword evidence="6 7" id="KW-0472">Membrane</keyword>
<dbReference type="EMBL" id="CACVAY010000015">
    <property type="protein sequence ID" value="CAA6803523.1"/>
    <property type="molecule type" value="Genomic_DNA"/>
</dbReference>
<dbReference type="InterPro" id="IPR002758">
    <property type="entry name" value="Cation_antiport_E"/>
</dbReference>
<keyword evidence="3" id="KW-1003">Cell membrane</keyword>
<evidence type="ECO:0000256" key="3">
    <source>
        <dbReference type="ARBA" id="ARBA00022475"/>
    </source>
</evidence>
<gene>
    <name evidence="8" type="ORF">HELGO_WM11236</name>
</gene>
<keyword evidence="4 7" id="KW-0812">Transmembrane</keyword>
<evidence type="ECO:0000313" key="8">
    <source>
        <dbReference type="EMBL" id="CAA6803523.1"/>
    </source>
</evidence>
<evidence type="ECO:0000256" key="2">
    <source>
        <dbReference type="ARBA" id="ARBA00006228"/>
    </source>
</evidence>
<accession>A0A6S6S6Z5</accession>
<dbReference type="PANTHER" id="PTHR34584">
    <property type="entry name" value="NA(+)/H(+) ANTIPORTER SUBUNIT E1"/>
    <property type="match status" value="1"/>
</dbReference>
<feature type="transmembrane region" description="Helical" evidence="7">
    <location>
        <begin position="57"/>
        <end position="77"/>
    </location>
</feature>
<organism evidence="8">
    <name type="scientific">uncultured Thiotrichaceae bacterium</name>
    <dbReference type="NCBI Taxonomy" id="298394"/>
    <lineage>
        <taxon>Bacteria</taxon>
        <taxon>Pseudomonadati</taxon>
        <taxon>Pseudomonadota</taxon>
        <taxon>Gammaproteobacteria</taxon>
        <taxon>Thiotrichales</taxon>
        <taxon>Thiotrichaceae</taxon>
        <taxon>environmental samples</taxon>
    </lineage>
</organism>